<reference evidence="1 4" key="1">
    <citation type="submission" date="2016-04" db="EMBL/GenBank/DDBJ databases">
        <title>Genome analyses suggest a sexual origin of heterokaryosis in a supposedly ancient asexual fungus.</title>
        <authorList>
            <person name="Ropars J."/>
            <person name="Sedzielewska K."/>
            <person name="Noel J."/>
            <person name="Charron P."/>
            <person name="Farinelli L."/>
            <person name="Marton T."/>
            <person name="Kruger M."/>
            <person name="Pelin A."/>
            <person name="Brachmann A."/>
            <person name="Corradi N."/>
        </authorList>
    </citation>
    <scope>NUCLEOTIDE SEQUENCE [LARGE SCALE GENOMIC DNA]</scope>
    <source>
        <strain evidence="1 4">A5</strain>
    </source>
</reference>
<reference evidence="1 4" key="2">
    <citation type="submission" date="2017-09" db="EMBL/GenBank/DDBJ databases">
        <title>Extensive intraspecific genome diversity in a model arbuscular mycorrhizal fungus.</title>
        <authorList>
            <person name="Chen E.C."/>
            <person name="Morin E."/>
            <person name="Beaudet D."/>
            <person name="Noel J."/>
            <person name="Ndikumana S."/>
            <person name="Charron P."/>
            <person name="St-Onge C."/>
            <person name="Giorgi J."/>
            <person name="Grigoriev I.V."/>
            <person name="Roux C."/>
            <person name="Martin F.M."/>
            <person name="Corradi N."/>
        </authorList>
    </citation>
    <scope>NUCLEOTIDE SEQUENCE [LARGE SCALE GENOMIC DNA]</scope>
    <source>
        <strain evidence="1 4">A5</strain>
    </source>
</reference>
<dbReference type="AlphaFoldDB" id="A0A2I1E3T9"/>
<dbReference type="EMBL" id="LLXH01000114">
    <property type="protein sequence ID" value="PKC72753.1"/>
    <property type="molecule type" value="Genomic_DNA"/>
</dbReference>
<organism evidence="1 4">
    <name type="scientific">Rhizophagus irregularis</name>
    <dbReference type="NCBI Taxonomy" id="588596"/>
    <lineage>
        <taxon>Eukaryota</taxon>
        <taxon>Fungi</taxon>
        <taxon>Fungi incertae sedis</taxon>
        <taxon>Mucoromycota</taxon>
        <taxon>Glomeromycotina</taxon>
        <taxon>Glomeromycetes</taxon>
        <taxon>Glomerales</taxon>
        <taxon>Glomeraceae</taxon>
        <taxon>Rhizophagus</taxon>
    </lineage>
</organism>
<sequence length="61" mass="7508">MLHRPTLDRVPFGKDDNIEERAHMLLNFWKDCRQSDVWNNIYEAIDNLRYDQLIQELEKLF</sequence>
<evidence type="ECO:0000313" key="2">
    <source>
        <dbReference type="EMBL" id="PKC72753.1"/>
    </source>
</evidence>
<comment type="caution">
    <text evidence="1">The sequence shown here is derived from an EMBL/GenBank/DDBJ whole genome shotgun (WGS) entry which is preliminary data.</text>
</comment>
<reference evidence="2 3" key="4">
    <citation type="submission" date="2017-10" db="EMBL/GenBank/DDBJ databases">
        <title>Genome analyses suggest a sexual origin of heterokaryosis in a supposedly ancient asexual fungus.</title>
        <authorList>
            <person name="Corradi N."/>
            <person name="Sedzielewska K."/>
            <person name="Noel J."/>
            <person name="Charron P."/>
            <person name="Farinelli L."/>
            <person name="Marton T."/>
            <person name="Kruger M."/>
            <person name="Pelin A."/>
            <person name="Brachmann A."/>
            <person name="Corradi N."/>
        </authorList>
    </citation>
    <scope>NUCLEOTIDE SEQUENCE [LARGE SCALE GENOMIC DNA]</scope>
    <source>
        <strain evidence="2 3">A1</strain>
    </source>
</reference>
<accession>A0A2I1E3T9</accession>
<protein>
    <submittedName>
        <fullName evidence="1">Uncharacterized protein</fullName>
    </submittedName>
</protein>
<gene>
    <name evidence="2" type="ORF">RhiirA1_411389</name>
    <name evidence="1" type="ORF">RhiirA5_358646</name>
</gene>
<name>A0A2I1E3T9_9GLOM</name>
<dbReference type="Proteomes" id="UP000232688">
    <property type="component" value="Unassembled WGS sequence"/>
</dbReference>
<evidence type="ECO:0000313" key="1">
    <source>
        <dbReference type="EMBL" id="PKC07857.1"/>
    </source>
</evidence>
<dbReference type="VEuPathDB" id="FungiDB:RhiirA1_411389"/>
<evidence type="ECO:0000313" key="4">
    <source>
        <dbReference type="Proteomes" id="UP000232722"/>
    </source>
</evidence>
<dbReference type="Proteomes" id="UP000232722">
    <property type="component" value="Unassembled WGS sequence"/>
</dbReference>
<reference evidence="2 3" key="3">
    <citation type="submission" date="2017-10" db="EMBL/GenBank/DDBJ databases">
        <title>Extensive intraspecific genome diversity in a model arbuscular mycorrhizal fungus.</title>
        <authorList>
            <person name="Chen E.C.H."/>
            <person name="Morin E."/>
            <person name="Baudet D."/>
            <person name="Noel J."/>
            <person name="Ndikumana S."/>
            <person name="Charron P."/>
            <person name="St-Onge C."/>
            <person name="Giorgi J."/>
            <person name="Grigoriev I.V."/>
            <person name="Roux C."/>
            <person name="Martin F.M."/>
            <person name="Corradi N."/>
        </authorList>
    </citation>
    <scope>NUCLEOTIDE SEQUENCE [LARGE SCALE GENOMIC DNA]</scope>
    <source>
        <strain evidence="2 3">A1</strain>
    </source>
</reference>
<proteinExistence type="predicted"/>
<evidence type="ECO:0000313" key="3">
    <source>
        <dbReference type="Proteomes" id="UP000232688"/>
    </source>
</evidence>
<dbReference type="EMBL" id="LLXJ01000599">
    <property type="protein sequence ID" value="PKC07857.1"/>
    <property type="molecule type" value="Genomic_DNA"/>
</dbReference>
<dbReference type="OrthoDB" id="2360334at2759"/>